<evidence type="ECO:0000313" key="11">
    <source>
        <dbReference type="Proteomes" id="UP000261520"/>
    </source>
</evidence>
<keyword evidence="11" id="KW-1185">Reference proteome</keyword>
<feature type="transmembrane region" description="Helical" evidence="9">
    <location>
        <begin position="59"/>
        <end position="79"/>
    </location>
</feature>
<keyword evidence="5 9" id="KW-1133">Transmembrane helix</keyword>
<dbReference type="PANTHER" id="PTHR32261:SF8">
    <property type="entry name" value="CALCIUM HOMEOSTASIS MODULATOR PROTEIN 5"/>
    <property type="match status" value="1"/>
</dbReference>
<dbReference type="Pfam" id="PF14798">
    <property type="entry name" value="Ca_hom_mod"/>
    <property type="match status" value="1"/>
</dbReference>
<dbReference type="PANTHER" id="PTHR32261">
    <property type="entry name" value="CALCIUM HOMEOSTASIS MODULATOR PROTEIN"/>
    <property type="match status" value="1"/>
</dbReference>
<keyword evidence="6" id="KW-0406">Ion transport</keyword>
<protein>
    <submittedName>
        <fullName evidence="10">Uncharacterized protein</fullName>
    </submittedName>
</protein>
<keyword evidence="8" id="KW-0407">Ion channel</keyword>
<keyword evidence="4 9" id="KW-0812">Transmembrane</keyword>
<dbReference type="GO" id="GO:1904669">
    <property type="term" value="P:ATP export"/>
    <property type="evidence" value="ECO:0007669"/>
    <property type="project" value="UniProtKB-ARBA"/>
</dbReference>
<keyword evidence="3" id="KW-0813">Transport</keyword>
<comment type="subcellular location">
    <subcellularLocation>
        <location evidence="1">Membrane</location>
        <topology evidence="1">Multi-pass membrane protein</topology>
    </subcellularLocation>
</comment>
<evidence type="ECO:0000313" key="10">
    <source>
        <dbReference type="Ensembl" id="ENSPMGP00000005787.1"/>
    </source>
</evidence>
<reference evidence="10" key="2">
    <citation type="submission" date="2025-09" db="UniProtKB">
        <authorList>
            <consortium name="Ensembl"/>
        </authorList>
    </citation>
    <scope>IDENTIFICATION</scope>
</reference>
<accession>A0A3B3ZM97</accession>
<evidence type="ECO:0000256" key="1">
    <source>
        <dbReference type="ARBA" id="ARBA00004141"/>
    </source>
</evidence>
<dbReference type="AlphaFoldDB" id="A0A3B3ZM97"/>
<keyword evidence="7 9" id="KW-0472">Membrane</keyword>
<sequence>CCSKRIPTNIMDNFQTVLRFFMNQKATIGYSFMALLTIGGERVFSMVSFQCPCNHDQNFAYGMTFLLGPAVVLFVLGLFMSTRMWRLYTGCCLNPMKLCPRGNCFPCLRVFLSIFSGACVAPIMWLSVALLNGTFYECAVSGLDETVVVNLFCVNKTLKCREELAHVPCDRSKLTPNERMELLLMFRSQSQILGWCIIIVAAVVGLCGTCYTNCRSKVSYLQLTFWKRYVEKEKERFDSFAVDYATKLAERNLESFFENKDPAPFPFPNHRAWEEISELYTFTRSEQCYSTLQRYVERTDRDYSPEKTPVMDAEYALEMS</sequence>
<organism evidence="10 11">
    <name type="scientific">Periophthalmus magnuspinnatus</name>
    <dbReference type="NCBI Taxonomy" id="409849"/>
    <lineage>
        <taxon>Eukaryota</taxon>
        <taxon>Metazoa</taxon>
        <taxon>Chordata</taxon>
        <taxon>Craniata</taxon>
        <taxon>Vertebrata</taxon>
        <taxon>Euteleostomi</taxon>
        <taxon>Actinopterygii</taxon>
        <taxon>Neopterygii</taxon>
        <taxon>Teleostei</taxon>
        <taxon>Neoteleostei</taxon>
        <taxon>Acanthomorphata</taxon>
        <taxon>Gobiaria</taxon>
        <taxon>Gobiiformes</taxon>
        <taxon>Gobioidei</taxon>
        <taxon>Gobiidae</taxon>
        <taxon>Oxudercinae</taxon>
        <taxon>Periophthalmus</taxon>
    </lineage>
</organism>
<comment type="similarity">
    <text evidence="2">Belongs to the CALHM family.</text>
</comment>
<dbReference type="Ensembl" id="ENSPMGT00000006148.1">
    <property type="protein sequence ID" value="ENSPMGP00000005787.1"/>
    <property type="gene ID" value="ENSPMGG00000004860.1"/>
</dbReference>
<feature type="transmembrane region" description="Helical" evidence="9">
    <location>
        <begin position="110"/>
        <end position="131"/>
    </location>
</feature>
<evidence type="ECO:0000256" key="4">
    <source>
        <dbReference type="ARBA" id="ARBA00022692"/>
    </source>
</evidence>
<feature type="transmembrane region" description="Helical" evidence="9">
    <location>
        <begin position="28"/>
        <end position="47"/>
    </location>
</feature>
<evidence type="ECO:0000256" key="5">
    <source>
        <dbReference type="ARBA" id="ARBA00022989"/>
    </source>
</evidence>
<feature type="transmembrane region" description="Helical" evidence="9">
    <location>
        <begin position="192"/>
        <end position="211"/>
    </location>
</feature>
<evidence type="ECO:0000256" key="6">
    <source>
        <dbReference type="ARBA" id="ARBA00023065"/>
    </source>
</evidence>
<reference evidence="10" key="1">
    <citation type="submission" date="2025-08" db="UniProtKB">
        <authorList>
            <consortium name="Ensembl"/>
        </authorList>
    </citation>
    <scope>IDENTIFICATION</scope>
</reference>
<dbReference type="GO" id="GO:0005886">
    <property type="term" value="C:plasma membrane"/>
    <property type="evidence" value="ECO:0007669"/>
    <property type="project" value="TreeGrafter"/>
</dbReference>
<name>A0A3B3ZM97_9GOBI</name>
<evidence type="ECO:0000256" key="7">
    <source>
        <dbReference type="ARBA" id="ARBA00023136"/>
    </source>
</evidence>
<evidence type="ECO:0000256" key="8">
    <source>
        <dbReference type="ARBA" id="ARBA00023303"/>
    </source>
</evidence>
<dbReference type="InterPro" id="IPR029569">
    <property type="entry name" value="CALHM"/>
</dbReference>
<evidence type="ECO:0000256" key="9">
    <source>
        <dbReference type="SAM" id="Phobius"/>
    </source>
</evidence>
<dbReference type="GO" id="GO:0005261">
    <property type="term" value="F:monoatomic cation channel activity"/>
    <property type="evidence" value="ECO:0007669"/>
    <property type="project" value="TreeGrafter"/>
</dbReference>
<proteinExistence type="inferred from homology"/>
<evidence type="ECO:0000256" key="2">
    <source>
        <dbReference type="ARBA" id="ARBA00008497"/>
    </source>
</evidence>
<evidence type="ECO:0000256" key="3">
    <source>
        <dbReference type="ARBA" id="ARBA00022448"/>
    </source>
</evidence>
<dbReference type="STRING" id="409849.ENSPMGP00000005787"/>
<dbReference type="Proteomes" id="UP000261520">
    <property type="component" value="Unplaced"/>
</dbReference>